<name>A0ABP8QNY7_9ACTN</name>
<dbReference type="Proteomes" id="UP001500503">
    <property type="component" value="Unassembled WGS sequence"/>
</dbReference>
<comment type="caution">
    <text evidence="2">The sequence shown here is derived from an EMBL/GenBank/DDBJ whole genome shotgun (WGS) entry which is preliminary data.</text>
</comment>
<gene>
    <name evidence="2" type="ORF">GCM10023191_065660</name>
</gene>
<dbReference type="RefSeq" id="WP_345470453.1">
    <property type="nucleotide sequence ID" value="NZ_BAABHF010000040.1"/>
</dbReference>
<feature type="region of interest" description="Disordered" evidence="1">
    <location>
        <begin position="1"/>
        <end position="48"/>
    </location>
</feature>
<organism evidence="2 3">
    <name type="scientific">Actinoallomurus oryzae</name>
    <dbReference type="NCBI Taxonomy" id="502180"/>
    <lineage>
        <taxon>Bacteria</taxon>
        <taxon>Bacillati</taxon>
        <taxon>Actinomycetota</taxon>
        <taxon>Actinomycetes</taxon>
        <taxon>Streptosporangiales</taxon>
        <taxon>Thermomonosporaceae</taxon>
        <taxon>Actinoallomurus</taxon>
    </lineage>
</organism>
<feature type="compositionally biased region" description="Low complexity" evidence="1">
    <location>
        <begin position="34"/>
        <end position="48"/>
    </location>
</feature>
<evidence type="ECO:0000313" key="2">
    <source>
        <dbReference type="EMBL" id="GAA4507342.1"/>
    </source>
</evidence>
<keyword evidence="3" id="KW-1185">Reference proteome</keyword>
<accession>A0ABP8QNY7</accession>
<proteinExistence type="predicted"/>
<evidence type="ECO:0000256" key="1">
    <source>
        <dbReference type="SAM" id="MobiDB-lite"/>
    </source>
</evidence>
<reference evidence="3" key="1">
    <citation type="journal article" date="2019" name="Int. J. Syst. Evol. Microbiol.">
        <title>The Global Catalogue of Microorganisms (GCM) 10K type strain sequencing project: providing services to taxonomists for standard genome sequencing and annotation.</title>
        <authorList>
            <consortium name="The Broad Institute Genomics Platform"/>
            <consortium name="The Broad Institute Genome Sequencing Center for Infectious Disease"/>
            <person name="Wu L."/>
            <person name="Ma J."/>
        </authorList>
    </citation>
    <scope>NUCLEOTIDE SEQUENCE [LARGE SCALE GENOMIC DNA]</scope>
    <source>
        <strain evidence="3">JCM 17933</strain>
    </source>
</reference>
<evidence type="ECO:0000313" key="3">
    <source>
        <dbReference type="Proteomes" id="UP001500503"/>
    </source>
</evidence>
<protein>
    <submittedName>
        <fullName evidence="2">Uncharacterized protein</fullName>
    </submittedName>
</protein>
<sequence>MTDNPPEVRQLPEGAHAPGSDPRDTNHAGGNTSAKGVAADPVAAAVLR</sequence>
<dbReference type="EMBL" id="BAABHF010000040">
    <property type="protein sequence ID" value="GAA4507342.1"/>
    <property type="molecule type" value="Genomic_DNA"/>
</dbReference>